<organism evidence="1 2">
    <name type="scientific">Antrihabitans stalactiti</name>
    <dbReference type="NCBI Taxonomy" id="2584121"/>
    <lineage>
        <taxon>Bacteria</taxon>
        <taxon>Bacillati</taxon>
        <taxon>Actinomycetota</taxon>
        <taxon>Actinomycetes</taxon>
        <taxon>Mycobacteriales</taxon>
        <taxon>Nocardiaceae</taxon>
        <taxon>Antrihabitans</taxon>
    </lineage>
</organism>
<reference evidence="1 2" key="1">
    <citation type="submission" date="2019-05" db="EMBL/GenBank/DDBJ databases">
        <authorList>
            <person name="Lee S.D."/>
        </authorList>
    </citation>
    <scope>NUCLEOTIDE SEQUENCE [LARGE SCALE GENOMIC DNA]</scope>
    <source>
        <strain evidence="1 2">YC2-7</strain>
    </source>
</reference>
<dbReference type="AlphaFoldDB" id="A0A848KGP4"/>
<proteinExistence type="predicted"/>
<reference evidence="1 2" key="2">
    <citation type="submission" date="2020-06" db="EMBL/GenBank/DDBJ databases">
        <title>Antribacter stalactiti gen. nov., sp. nov., a new member of the family Nacardiaceae isolated from a cave.</title>
        <authorList>
            <person name="Kim I.S."/>
        </authorList>
    </citation>
    <scope>NUCLEOTIDE SEQUENCE [LARGE SCALE GENOMIC DNA]</scope>
    <source>
        <strain evidence="1 2">YC2-7</strain>
    </source>
</reference>
<sequence>MRLLNRGTKSDDPIVQTDPGKVELHARNVKFGWAATPLHWMQLDPIASHLISSLTLLLPEGERMFCSTFSEALPLIKDEKLRKDILGFIGQESMHAETHDKAIGEFLQGNGIDSKPFTDQMEFIFRKVLGPRPEFGEVAQRQYLLERLAVISGLEHMFAFLGDWVVNADLESFDADPDMLDLYRWHGAEEVEHRNVAHDVAVYFDMGYARRNTAMVIAFASLLVFLVRGTKYLVHEDDSLDNPGYLGVIGRVFGSMYRGSLPTVPMLVKTLAICLKPGYTPDSVGSTAQALAYLAKSPAARAAAS</sequence>
<name>A0A848KGP4_9NOCA</name>
<evidence type="ECO:0000313" key="1">
    <source>
        <dbReference type="EMBL" id="NMN98183.1"/>
    </source>
</evidence>
<accession>A0A848KGP4</accession>
<dbReference type="PANTHER" id="PTHR39456:SF1">
    <property type="entry name" value="METAL-DEPENDENT HYDROLASE"/>
    <property type="match status" value="1"/>
</dbReference>
<dbReference type="EMBL" id="VCQU01000009">
    <property type="protein sequence ID" value="NMN98183.1"/>
    <property type="molecule type" value="Genomic_DNA"/>
</dbReference>
<gene>
    <name evidence="1" type="ORF">FGL95_24375</name>
</gene>
<dbReference type="Proteomes" id="UP000535543">
    <property type="component" value="Unassembled WGS sequence"/>
</dbReference>
<evidence type="ECO:0000313" key="2">
    <source>
        <dbReference type="Proteomes" id="UP000535543"/>
    </source>
</evidence>
<dbReference type="Pfam" id="PF10118">
    <property type="entry name" value="Metal_hydrol"/>
    <property type="match status" value="1"/>
</dbReference>
<dbReference type="InterPro" id="IPR016516">
    <property type="entry name" value="UCP07580"/>
</dbReference>
<keyword evidence="2" id="KW-1185">Reference proteome</keyword>
<dbReference type="GO" id="GO:0016787">
    <property type="term" value="F:hydrolase activity"/>
    <property type="evidence" value="ECO:0007669"/>
    <property type="project" value="UniProtKB-KW"/>
</dbReference>
<comment type="caution">
    <text evidence="1">The sequence shown here is derived from an EMBL/GenBank/DDBJ whole genome shotgun (WGS) entry which is preliminary data.</text>
</comment>
<protein>
    <submittedName>
        <fullName evidence="1">Metal-dependent hydrolase</fullName>
    </submittedName>
</protein>
<keyword evidence="1" id="KW-0378">Hydrolase</keyword>
<dbReference type="RefSeq" id="WP_169591942.1">
    <property type="nucleotide sequence ID" value="NZ_VCQU01000009.1"/>
</dbReference>
<dbReference type="PIRSF" id="PIRSF007580">
    <property type="entry name" value="UCP07580"/>
    <property type="match status" value="1"/>
</dbReference>
<dbReference type="PANTHER" id="PTHR39456">
    <property type="entry name" value="METAL-DEPENDENT HYDROLASE"/>
    <property type="match status" value="1"/>
</dbReference>